<dbReference type="PROSITE" id="PS50936">
    <property type="entry name" value="ENGC_GTPASE"/>
    <property type="match status" value="1"/>
</dbReference>
<keyword evidence="2 10" id="KW-0690">Ribosome biogenesis</keyword>
<comment type="subcellular location">
    <subcellularLocation>
        <location evidence="10">Cytoplasm</location>
    </subcellularLocation>
</comment>
<keyword evidence="3 10" id="KW-0479">Metal-binding</keyword>
<dbReference type="InterPro" id="IPR004881">
    <property type="entry name" value="Ribosome_biogen_GTPase_RsgA"/>
</dbReference>
<dbReference type="EMBL" id="NPMS01000003">
    <property type="protein sequence ID" value="OZU88978.1"/>
    <property type="molecule type" value="Genomic_DNA"/>
</dbReference>
<dbReference type="SUPFAM" id="SSF52540">
    <property type="entry name" value="P-loop containing nucleoside triphosphate hydrolases"/>
    <property type="match status" value="1"/>
</dbReference>
<dbReference type="Gene3D" id="3.40.50.300">
    <property type="entry name" value="P-loop containing nucleotide triphosphate hydrolases"/>
    <property type="match status" value="1"/>
</dbReference>
<dbReference type="GO" id="GO:0042274">
    <property type="term" value="P:ribosomal small subunit biogenesis"/>
    <property type="evidence" value="ECO:0007669"/>
    <property type="project" value="UniProtKB-UniRule"/>
</dbReference>
<evidence type="ECO:0000256" key="11">
    <source>
        <dbReference type="SAM" id="MobiDB-lite"/>
    </source>
</evidence>
<evidence type="ECO:0000259" key="13">
    <source>
        <dbReference type="PROSITE" id="PS51721"/>
    </source>
</evidence>
<comment type="function">
    <text evidence="10">One of several proteins that assist in the late maturation steps of the functional core of the 30S ribosomal subunit. Helps release RbfA from mature subunits. May play a role in the assembly of ribosomal proteins into the subunit. Circularly permuted GTPase that catalyzes slow GTP hydrolysis, GTPase activity is stimulated by the 30S ribosomal subunit.</text>
</comment>
<evidence type="ECO:0000256" key="3">
    <source>
        <dbReference type="ARBA" id="ARBA00022723"/>
    </source>
</evidence>
<organism evidence="14 15">
    <name type="scientific">Virgibacillus indicus</name>
    <dbReference type="NCBI Taxonomy" id="2024554"/>
    <lineage>
        <taxon>Bacteria</taxon>
        <taxon>Bacillati</taxon>
        <taxon>Bacillota</taxon>
        <taxon>Bacilli</taxon>
        <taxon>Bacillales</taxon>
        <taxon>Bacillaceae</taxon>
        <taxon>Virgibacillus</taxon>
    </lineage>
</organism>
<sequence>MDYIEKLGWDDSIQIEKENAARVITVQKNSYRIADGVEEYLAHLSGKFLNQAMTSLDFPAVGDWVEVQKLQDEQKAVIKQVLPRKSQFVRQAAGTRTDAQIVASNIDTVFIVNSLNYDLNVRRIERYILSTYESGAVPVVVLTKKDECTSDEVEKAISQVEEVAIGVPIIAVSNITGDGFDELNGHLLPEKTVALLGSSGVGKSTMVNTLFDKKVQETKDIREDDSRGRHTTTHREMFILPNGALLIDTPGMRELQLWEGESAMDTAFQDVESLAEQCRFTDCGHDSEPGCRVNQALVDGELSEERFKSYLKLQRELAYEKRRQDQKAKLEEKNKWKKVSKSLKSKYKKRNVR</sequence>
<evidence type="ECO:0000256" key="2">
    <source>
        <dbReference type="ARBA" id="ARBA00022517"/>
    </source>
</evidence>
<feature type="domain" description="CP-type G" evidence="13">
    <location>
        <begin position="95"/>
        <end position="255"/>
    </location>
</feature>
<evidence type="ECO:0000256" key="1">
    <source>
        <dbReference type="ARBA" id="ARBA00022490"/>
    </source>
</evidence>
<evidence type="ECO:0000256" key="5">
    <source>
        <dbReference type="ARBA" id="ARBA00022741"/>
    </source>
</evidence>
<feature type="region of interest" description="Disordered" evidence="11">
    <location>
        <begin position="322"/>
        <end position="353"/>
    </location>
</feature>
<dbReference type="Gene3D" id="2.40.50.140">
    <property type="entry name" value="Nucleic acid-binding proteins"/>
    <property type="match status" value="1"/>
</dbReference>
<dbReference type="GO" id="GO:0046872">
    <property type="term" value="F:metal ion binding"/>
    <property type="evidence" value="ECO:0007669"/>
    <property type="project" value="UniProtKB-KW"/>
</dbReference>
<dbReference type="InterPro" id="IPR027417">
    <property type="entry name" value="P-loop_NTPase"/>
</dbReference>
<comment type="cofactor">
    <cofactor evidence="10">
        <name>Zn(2+)</name>
        <dbReference type="ChEBI" id="CHEBI:29105"/>
    </cofactor>
    <text evidence="10">Binds 1 zinc ion per subunit.</text>
</comment>
<dbReference type="RefSeq" id="WP_094885337.1">
    <property type="nucleotide sequence ID" value="NZ_NPMS01000003.1"/>
</dbReference>
<feature type="binding site" evidence="10">
    <location>
        <position position="285"/>
    </location>
    <ligand>
        <name>Zn(2+)</name>
        <dbReference type="ChEBI" id="CHEBI:29105"/>
    </ligand>
</feature>
<dbReference type="InterPro" id="IPR012340">
    <property type="entry name" value="NA-bd_OB-fold"/>
</dbReference>
<keyword evidence="15" id="KW-1185">Reference proteome</keyword>
<feature type="domain" description="EngC GTPase" evidence="12">
    <location>
        <begin position="104"/>
        <end position="253"/>
    </location>
</feature>
<evidence type="ECO:0000256" key="7">
    <source>
        <dbReference type="ARBA" id="ARBA00022833"/>
    </source>
</evidence>
<keyword evidence="6 10" id="KW-0378">Hydrolase</keyword>
<feature type="binding site" evidence="10">
    <location>
        <begin position="143"/>
        <end position="146"/>
    </location>
    <ligand>
        <name>GTP</name>
        <dbReference type="ChEBI" id="CHEBI:37565"/>
    </ligand>
</feature>
<dbReference type="EC" id="3.6.1.-" evidence="10"/>
<feature type="binding site" evidence="10">
    <location>
        <begin position="197"/>
        <end position="205"/>
    </location>
    <ligand>
        <name>GTP</name>
        <dbReference type="ChEBI" id="CHEBI:37565"/>
    </ligand>
</feature>
<dbReference type="CDD" id="cd01854">
    <property type="entry name" value="YjeQ_EngC"/>
    <property type="match status" value="1"/>
</dbReference>
<dbReference type="AlphaFoldDB" id="A0A265NAC4"/>
<evidence type="ECO:0000313" key="14">
    <source>
        <dbReference type="EMBL" id="OZU88978.1"/>
    </source>
</evidence>
<dbReference type="GO" id="GO:0003924">
    <property type="term" value="F:GTPase activity"/>
    <property type="evidence" value="ECO:0007669"/>
    <property type="project" value="UniProtKB-UniRule"/>
</dbReference>
<dbReference type="OrthoDB" id="9809485at2"/>
<dbReference type="HAMAP" id="MF_01820">
    <property type="entry name" value="GTPase_RsgA"/>
    <property type="match status" value="1"/>
</dbReference>
<dbReference type="GO" id="GO:0019843">
    <property type="term" value="F:rRNA binding"/>
    <property type="evidence" value="ECO:0007669"/>
    <property type="project" value="UniProtKB-KW"/>
</dbReference>
<evidence type="ECO:0000256" key="8">
    <source>
        <dbReference type="ARBA" id="ARBA00022884"/>
    </source>
</evidence>
<keyword evidence="7 10" id="KW-0862">Zinc</keyword>
<evidence type="ECO:0000256" key="6">
    <source>
        <dbReference type="ARBA" id="ARBA00022801"/>
    </source>
</evidence>
<evidence type="ECO:0000256" key="10">
    <source>
        <dbReference type="HAMAP-Rule" id="MF_01820"/>
    </source>
</evidence>
<dbReference type="Proteomes" id="UP000216498">
    <property type="component" value="Unassembled WGS sequence"/>
</dbReference>
<feature type="binding site" evidence="10">
    <location>
        <position position="283"/>
    </location>
    <ligand>
        <name>Zn(2+)</name>
        <dbReference type="ChEBI" id="CHEBI:29105"/>
    </ligand>
</feature>
<comment type="subunit">
    <text evidence="10">Monomer. Associates with 30S ribosomal subunit, binds 16S rRNA.</text>
</comment>
<reference evidence="14 15" key="1">
    <citation type="submission" date="2017-08" db="EMBL/GenBank/DDBJ databases">
        <title>Virgibacillus indicus sp. nov. and Virgibacillus profoundi sp. nov, two moderately halophilic bacteria isolated from marine sediment by using the Microfluidic Streak Plate.</title>
        <authorList>
            <person name="Xu B."/>
            <person name="Hu B."/>
            <person name="Wang J."/>
            <person name="Zhu Y."/>
            <person name="Huang L."/>
            <person name="Du W."/>
            <person name="Huang Y."/>
        </authorList>
    </citation>
    <scope>NUCLEOTIDE SEQUENCE [LARGE SCALE GENOMIC DNA]</scope>
    <source>
        <strain evidence="14 15">IO3-P2-C2</strain>
    </source>
</reference>
<feature type="compositionally biased region" description="Basic and acidic residues" evidence="11">
    <location>
        <begin position="322"/>
        <end position="334"/>
    </location>
</feature>
<keyword evidence="8 10" id="KW-0694">RNA-binding</keyword>
<comment type="similarity">
    <text evidence="10">Belongs to the TRAFAC class YlqF/YawG GTPase family. RsgA subfamily.</text>
</comment>
<name>A0A265NAC4_9BACI</name>
<gene>
    <name evidence="10 14" type="primary">rsgA</name>
    <name evidence="14" type="ORF">CIL03_08130</name>
</gene>
<dbReference type="Gene3D" id="1.10.40.50">
    <property type="entry name" value="Probable gtpase engc, domain 3"/>
    <property type="match status" value="1"/>
</dbReference>
<feature type="binding site" evidence="10">
    <location>
        <position position="291"/>
    </location>
    <ligand>
        <name>Zn(2+)</name>
        <dbReference type="ChEBI" id="CHEBI:29105"/>
    </ligand>
</feature>
<dbReference type="PANTHER" id="PTHR32120:SF10">
    <property type="entry name" value="SMALL RIBOSOMAL SUBUNIT BIOGENESIS GTPASE RSGA"/>
    <property type="match status" value="1"/>
</dbReference>
<dbReference type="PANTHER" id="PTHR32120">
    <property type="entry name" value="SMALL RIBOSOMAL SUBUNIT BIOGENESIS GTPASE RSGA"/>
    <property type="match status" value="1"/>
</dbReference>
<keyword evidence="5 10" id="KW-0547">Nucleotide-binding</keyword>
<evidence type="ECO:0000256" key="9">
    <source>
        <dbReference type="ARBA" id="ARBA00023134"/>
    </source>
</evidence>
<dbReference type="SUPFAM" id="SSF50249">
    <property type="entry name" value="Nucleic acid-binding proteins"/>
    <property type="match status" value="1"/>
</dbReference>
<proteinExistence type="inferred from homology"/>
<keyword evidence="9 10" id="KW-0342">GTP-binding</keyword>
<dbReference type="GO" id="GO:0005737">
    <property type="term" value="C:cytoplasm"/>
    <property type="evidence" value="ECO:0007669"/>
    <property type="project" value="UniProtKB-SubCell"/>
</dbReference>
<feature type="compositionally biased region" description="Basic residues" evidence="11">
    <location>
        <begin position="335"/>
        <end position="353"/>
    </location>
</feature>
<comment type="caution">
    <text evidence="14">The sequence shown here is derived from an EMBL/GenBank/DDBJ whole genome shotgun (WGS) entry which is preliminary data.</text>
</comment>
<keyword evidence="1 10" id="KW-0963">Cytoplasm</keyword>
<evidence type="ECO:0000256" key="4">
    <source>
        <dbReference type="ARBA" id="ARBA00022730"/>
    </source>
</evidence>
<dbReference type="NCBIfam" id="TIGR00157">
    <property type="entry name" value="ribosome small subunit-dependent GTPase A"/>
    <property type="match status" value="1"/>
</dbReference>
<dbReference type="Pfam" id="PF03193">
    <property type="entry name" value="RsgA_GTPase"/>
    <property type="match status" value="1"/>
</dbReference>
<accession>A0A265NAC4</accession>
<dbReference type="GO" id="GO:0005525">
    <property type="term" value="F:GTP binding"/>
    <property type="evidence" value="ECO:0007669"/>
    <property type="project" value="UniProtKB-UniRule"/>
</dbReference>
<dbReference type="PROSITE" id="PS51721">
    <property type="entry name" value="G_CP"/>
    <property type="match status" value="1"/>
</dbReference>
<dbReference type="InterPro" id="IPR030378">
    <property type="entry name" value="G_CP_dom"/>
</dbReference>
<evidence type="ECO:0000313" key="15">
    <source>
        <dbReference type="Proteomes" id="UP000216498"/>
    </source>
</evidence>
<dbReference type="InterPro" id="IPR010914">
    <property type="entry name" value="RsgA_GTPase_dom"/>
</dbReference>
<keyword evidence="4 10" id="KW-0699">rRNA-binding</keyword>
<feature type="binding site" evidence="10">
    <location>
        <position position="278"/>
    </location>
    <ligand>
        <name>Zn(2+)</name>
        <dbReference type="ChEBI" id="CHEBI:29105"/>
    </ligand>
</feature>
<evidence type="ECO:0000259" key="12">
    <source>
        <dbReference type="PROSITE" id="PS50936"/>
    </source>
</evidence>
<protein>
    <recommendedName>
        <fullName evidence="10">Small ribosomal subunit biogenesis GTPase RsgA</fullName>
        <ecNumber evidence="10">3.6.1.-</ecNumber>
    </recommendedName>
</protein>